<proteinExistence type="predicted"/>
<name>A0A6J4HAZ3_9MICC</name>
<dbReference type="Pfam" id="PF00106">
    <property type="entry name" value="adh_short"/>
    <property type="match status" value="1"/>
</dbReference>
<dbReference type="GO" id="GO:0016616">
    <property type="term" value="F:oxidoreductase activity, acting on the CH-OH group of donors, NAD or NADP as acceptor"/>
    <property type="evidence" value="ECO:0007669"/>
    <property type="project" value="TreeGrafter"/>
</dbReference>
<gene>
    <name evidence="1" type="ORF">AVDCRST_MAG83-457</name>
</gene>
<dbReference type="InterPro" id="IPR052184">
    <property type="entry name" value="SDR_enzymes"/>
</dbReference>
<dbReference type="RefSeq" id="WP_294564399.1">
    <property type="nucleotide sequence ID" value="NZ_CADCTE010000034.1"/>
</dbReference>
<dbReference type="SUPFAM" id="SSF51735">
    <property type="entry name" value="NAD(P)-binding Rossmann-fold domains"/>
    <property type="match status" value="1"/>
</dbReference>
<dbReference type="PANTHER" id="PTHR45458:SF1">
    <property type="entry name" value="SHORT CHAIN DEHYDROGENASE"/>
    <property type="match status" value="1"/>
</dbReference>
<dbReference type="InterPro" id="IPR002347">
    <property type="entry name" value="SDR_fam"/>
</dbReference>
<sequence length="70" mass="7385">MLITGANRGIGAEFVRQLTARGAGKIYATTRHVDSIQLPGGVEVVEVLGLDITDDDQIEAVAARRSTSTC</sequence>
<dbReference type="PANTHER" id="PTHR45458">
    <property type="entry name" value="SHORT-CHAIN DEHYDROGENASE/REDUCTASE SDR"/>
    <property type="match status" value="1"/>
</dbReference>
<dbReference type="EMBL" id="CADCTE010000034">
    <property type="protein sequence ID" value="CAA9219454.1"/>
    <property type="molecule type" value="Genomic_DNA"/>
</dbReference>
<organism evidence="1">
    <name type="scientific">uncultured Arthrobacter sp</name>
    <dbReference type="NCBI Taxonomy" id="114050"/>
    <lineage>
        <taxon>Bacteria</taxon>
        <taxon>Bacillati</taxon>
        <taxon>Actinomycetota</taxon>
        <taxon>Actinomycetes</taxon>
        <taxon>Micrococcales</taxon>
        <taxon>Micrococcaceae</taxon>
        <taxon>Arthrobacter</taxon>
        <taxon>environmental samples</taxon>
    </lineage>
</organism>
<dbReference type="AlphaFoldDB" id="A0A6J4HAZ3"/>
<protein>
    <submittedName>
        <fullName evidence="1">Uncharacterized protein</fullName>
    </submittedName>
</protein>
<accession>A0A6J4HAZ3</accession>
<reference evidence="1" key="1">
    <citation type="submission" date="2020-02" db="EMBL/GenBank/DDBJ databases">
        <authorList>
            <person name="Meier V. D."/>
        </authorList>
    </citation>
    <scope>NUCLEOTIDE SEQUENCE</scope>
    <source>
        <strain evidence="1">AVDCRST_MAG83</strain>
    </source>
</reference>
<dbReference type="Gene3D" id="3.40.50.720">
    <property type="entry name" value="NAD(P)-binding Rossmann-like Domain"/>
    <property type="match status" value="1"/>
</dbReference>
<evidence type="ECO:0000313" key="1">
    <source>
        <dbReference type="EMBL" id="CAA9219454.1"/>
    </source>
</evidence>
<dbReference type="InterPro" id="IPR036291">
    <property type="entry name" value="NAD(P)-bd_dom_sf"/>
</dbReference>